<dbReference type="EMBL" id="QPMK01000024">
    <property type="protein sequence ID" value="RDD64340.1"/>
    <property type="molecule type" value="Genomic_DNA"/>
</dbReference>
<dbReference type="GO" id="GO:0016746">
    <property type="term" value="F:acyltransferase activity"/>
    <property type="evidence" value="ECO:0007669"/>
    <property type="project" value="InterPro"/>
</dbReference>
<name>A0A369TGH5_9RHOB</name>
<evidence type="ECO:0000313" key="1">
    <source>
        <dbReference type="EMBL" id="RDD64340.1"/>
    </source>
</evidence>
<organism evidence="1 2">
    <name type="scientific">Thalassococcus profundi</name>
    <dbReference type="NCBI Taxonomy" id="2282382"/>
    <lineage>
        <taxon>Bacteria</taxon>
        <taxon>Pseudomonadati</taxon>
        <taxon>Pseudomonadota</taxon>
        <taxon>Alphaproteobacteria</taxon>
        <taxon>Rhodobacterales</taxon>
        <taxon>Roseobacteraceae</taxon>
        <taxon>Thalassococcus</taxon>
    </lineage>
</organism>
<dbReference type="InterPro" id="IPR016039">
    <property type="entry name" value="Thiolase-like"/>
</dbReference>
<sequence>MSSGVNILSTGMVTAVGLDAASSCAAMRGALDGIVETQFIVPGGDWLLGAPVPLPRDWLGEKRMAHLAAGAVVDALDGQDAARADLQVILCLAEDSRPGRPVRDVDRFGARVLEFSGLPARTKLHTVSHGRPSGIVALERVRRMFSRGEAKHALILGVDSLLTGPAVAHFLRERRLLMPGNANGFIPGEAAAAILCAAGPPTHFTLTGLGLAREDAYLYNSADRPLRGDGMTTACRDALVMSGITYGAIDYRVTDMSGEAYFFKQAALAMQRLLREHRDVQDLWTPADSVGNVGAAMVPLMVGWALTAFEKGYSPGNPLMIEASGDDGGCGAAVFRSAERRAAA</sequence>
<dbReference type="NCBIfam" id="NF004798">
    <property type="entry name" value="PRK06147.1"/>
    <property type="match status" value="1"/>
</dbReference>
<dbReference type="Proteomes" id="UP000253977">
    <property type="component" value="Unassembled WGS sequence"/>
</dbReference>
<gene>
    <name evidence="1" type="ORF">DU478_20755</name>
</gene>
<proteinExistence type="predicted"/>
<keyword evidence="2" id="KW-1185">Reference proteome</keyword>
<comment type="caution">
    <text evidence="1">The sequence shown here is derived from an EMBL/GenBank/DDBJ whole genome shotgun (WGS) entry which is preliminary data.</text>
</comment>
<evidence type="ECO:0000313" key="2">
    <source>
        <dbReference type="Proteomes" id="UP000253977"/>
    </source>
</evidence>
<protein>
    <submittedName>
        <fullName evidence="1">3-oxoacyl-ACP synthase</fullName>
    </submittedName>
</protein>
<dbReference type="AlphaFoldDB" id="A0A369TGH5"/>
<dbReference type="SUPFAM" id="SSF53901">
    <property type="entry name" value="Thiolase-like"/>
    <property type="match status" value="1"/>
</dbReference>
<accession>A0A369TGH5</accession>
<dbReference type="Gene3D" id="3.40.47.10">
    <property type="match status" value="1"/>
</dbReference>
<dbReference type="RefSeq" id="WP_114512783.1">
    <property type="nucleotide sequence ID" value="NZ_QPMK01000024.1"/>
</dbReference>
<reference evidence="1 2" key="1">
    <citation type="submission" date="2018-07" db="EMBL/GenBank/DDBJ databases">
        <title>Thalassococcus profundi sp. nov., a marine bacterium isolated from deep seawater of Okinawa Trough.</title>
        <authorList>
            <person name="Yu M."/>
        </authorList>
    </citation>
    <scope>NUCLEOTIDE SEQUENCE [LARGE SCALE GENOMIC DNA]</scope>
    <source>
        <strain evidence="1 2">WRAS1</strain>
    </source>
</reference>
<dbReference type="OrthoDB" id="3078238at2"/>